<feature type="non-terminal residue" evidence="1">
    <location>
        <position position="32"/>
    </location>
</feature>
<evidence type="ECO:0000313" key="1">
    <source>
        <dbReference type="EMBL" id="AEU29949.1"/>
    </source>
</evidence>
<geneLocation type="chloroplast" evidence="1"/>
<gene>
    <name evidence="1" type="primary">rbcL</name>
</gene>
<feature type="non-terminal residue" evidence="1">
    <location>
        <position position="1"/>
    </location>
</feature>
<dbReference type="EMBL" id="JN325997">
    <property type="protein sequence ID" value="AEU29949.1"/>
    <property type="molecule type" value="Genomic_DNA"/>
</dbReference>
<dbReference type="AlphaFoldDB" id="G9GQ11"/>
<dbReference type="EMBL" id="JN326504">
    <property type="protein sequence ID" value="AEU30445.1"/>
    <property type="molecule type" value="Genomic_DNA"/>
</dbReference>
<protein>
    <submittedName>
        <fullName evidence="1">Ribulose-1,5-bisphosphate carboxylase/oxygenase large subunit</fullName>
    </submittedName>
</protein>
<keyword evidence="1" id="KW-0934">Plastid</keyword>
<organism evidence="1">
    <name type="scientific">uncultured Streptophyta</name>
    <dbReference type="NCBI Taxonomy" id="260559"/>
    <lineage>
        <taxon>Eukaryota</taxon>
        <taxon>Viridiplantae</taxon>
        <taxon>Streptophyta</taxon>
        <taxon>environmental samples</taxon>
    </lineage>
</organism>
<proteinExistence type="predicted"/>
<keyword evidence="1" id="KW-0150">Chloroplast</keyword>
<name>G9GQ11_9VIRI</name>
<accession>G9GQ11</accession>
<reference evidence="1" key="1">
    <citation type="journal article" date="2011" name="Nature">
        <title>Antibiotic resistance is ancient.</title>
        <authorList>
            <person name="D'Costa V.M."/>
            <person name="King C.E."/>
            <person name="Kalan L."/>
            <person name="Morar M."/>
            <person name="Sung W.W."/>
            <person name="Schwarz C."/>
            <person name="Froese D."/>
            <person name="Zazula G."/>
            <person name="Calmels F."/>
            <person name="Debruyne R."/>
            <person name="Golding G.B."/>
            <person name="Poinar H.N."/>
            <person name="Wright G.D."/>
        </authorList>
    </citation>
    <scope>NUCLEOTIDE SEQUENCE</scope>
</reference>
<sequence>AWGFSAGRSRGCSSCRILCWYMDNFLDRCTYQ</sequence>